<dbReference type="PANTHER" id="PTHR43542">
    <property type="entry name" value="METHYLTRANSFERASE"/>
    <property type="match status" value="1"/>
</dbReference>
<dbReference type="GO" id="GO:0003676">
    <property type="term" value="F:nucleic acid binding"/>
    <property type="evidence" value="ECO:0007669"/>
    <property type="project" value="InterPro"/>
</dbReference>
<name>A0A9D2S9F2_9FIRM</name>
<reference evidence="3" key="2">
    <citation type="submission" date="2021-04" db="EMBL/GenBank/DDBJ databases">
        <authorList>
            <person name="Gilroy R."/>
        </authorList>
    </citation>
    <scope>NUCLEOTIDE SEQUENCE</scope>
    <source>
        <strain evidence="3">CHK188-16595</strain>
    </source>
</reference>
<evidence type="ECO:0000256" key="2">
    <source>
        <dbReference type="ARBA" id="ARBA00022679"/>
    </source>
</evidence>
<dbReference type="GO" id="GO:0052913">
    <property type="term" value="F:16S rRNA (guanine(966)-N(2))-methyltransferase activity"/>
    <property type="evidence" value="ECO:0007669"/>
    <property type="project" value="UniProtKB-EC"/>
</dbReference>
<sequence length="178" mass="19316">MRVITGSARGRRLETLPGEDVTRPTSESVKEALFSMIQFEIEGKKVLDLFAGSGQLGIEALSRGAGECVFVEMNKNARAVVSRNIQKCGFEHVSRVIPADAQAYAASCPGFDIVFLDPPYHKGMVTGILPVLESRLNPGAVVACETASAEELPQTVGSLSVIRSRRYGKTKLTLYRKE</sequence>
<dbReference type="InterPro" id="IPR004398">
    <property type="entry name" value="RNA_MeTrfase_RsmD"/>
</dbReference>
<dbReference type="Proteomes" id="UP000823877">
    <property type="component" value="Unassembled WGS sequence"/>
</dbReference>
<dbReference type="EMBL" id="DWXN01000012">
    <property type="protein sequence ID" value="HJB75597.1"/>
    <property type="molecule type" value="Genomic_DNA"/>
</dbReference>
<keyword evidence="2 3" id="KW-0808">Transferase</keyword>
<dbReference type="InterPro" id="IPR029063">
    <property type="entry name" value="SAM-dependent_MTases_sf"/>
</dbReference>
<proteinExistence type="predicted"/>
<dbReference type="PIRSF" id="PIRSF004553">
    <property type="entry name" value="CHP00095"/>
    <property type="match status" value="1"/>
</dbReference>
<evidence type="ECO:0000313" key="3">
    <source>
        <dbReference type="EMBL" id="HJB75597.1"/>
    </source>
</evidence>
<dbReference type="SUPFAM" id="SSF53335">
    <property type="entry name" value="S-adenosyl-L-methionine-dependent methyltransferases"/>
    <property type="match status" value="1"/>
</dbReference>
<comment type="caution">
    <text evidence="3">The sequence shown here is derived from an EMBL/GenBank/DDBJ whole genome shotgun (WGS) entry which is preliminary data.</text>
</comment>
<gene>
    <name evidence="3" type="primary">rsmD</name>
    <name evidence="3" type="ORF">IAA37_08025</name>
</gene>
<dbReference type="PANTHER" id="PTHR43542:SF1">
    <property type="entry name" value="METHYLTRANSFERASE"/>
    <property type="match status" value="1"/>
</dbReference>
<dbReference type="AlphaFoldDB" id="A0A9D2S9F2"/>
<dbReference type="NCBIfam" id="TIGR00095">
    <property type="entry name" value="16S rRNA (guanine(966)-N(2))-methyltransferase RsmD"/>
    <property type="match status" value="1"/>
</dbReference>
<dbReference type="Pfam" id="PF03602">
    <property type="entry name" value="Cons_hypoth95"/>
    <property type="match status" value="1"/>
</dbReference>
<dbReference type="CDD" id="cd02440">
    <property type="entry name" value="AdoMet_MTases"/>
    <property type="match status" value="1"/>
</dbReference>
<dbReference type="PROSITE" id="PS00092">
    <property type="entry name" value="N6_MTASE"/>
    <property type="match status" value="1"/>
</dbReference>
<protein>
    <submittedName>
        <fullName evidence="3">16S rRNA (Guanine(966)-N(2))-methyltransferase RsmD</fullName>
        <ecNumber evidence="3">2.1.1.171</ecNumber>
    </submittedName>
</protein>
<dbReference type="Gene3D" id="3.40.50.150">
    <property type="entry name" value="Vaccinia Virus protein VP39"/>
    <property type="match status" value="1"/>
</dbReference>
<keyword evidence="1 3" id="KW-0489">Methyltransferase</keyword>
<evidence type="ECO:0000256" key="1">
    <source>
        <dbReference type="ARBA" id="ARBA00022603"/>
    </source>
</evidence>
<reference evidence="3" key="1">
    <citation type="journal article" date="2021" name="PeerJ">
        <title>Extensive microbial diversity within the chicken gut microbiome revealed by metagenomics and culture.</title>
        <authorList>
            <person name="Gilroy R."/>
            <person name="Ravi A."/>
            <person name="Getino M."/>
            <person name="Pursley I."/>
            <person name="Horton D.L."/>
            <person name="Alikhan N.F."/>
            <person name="Baker D."/>
            <person name="Gharbi K."/>
            <person name="Hall N."/>
            <person name="Watson M."/>
            <person name="Adriaenssens E.M."/>
            <person name="Foster-Nyarko E."/>
            <person name="Jarju S."/>
            <person name="Secka A."/>
            <person name="Antonio M."/>
            <person name="Oren A."/>
            <person name="Chaudhuri R.R."/>
            <person name="La Ragione R."/>
            <person name="Hildebrand F."/>
            <person name="Pallen M.J."/>
        </authorList>
    </citation>
    <scope>NUCLEOTIDE SEQUENCE</scope>
    <source>
        <strain evidence="3">CHK188-16595</strain>
    </source>
</reference>
<accession>A0A9D2S9F2</accession>
<organism evidence="3 4">
    <name type="scientific">Candidatus Eubacterium faecale</name>
    <dbReference type="NCBI Taxonomy" id="2838568"/>
    <lineage>
        <taxon>Bacteria</taxon>
        <taxon>Bacillati</taxon>
        <taxon>Bacillota</taxon>
        <taxon>Clostridia</taxon>
        <taxon>Eubacteriales</taxon>
        <taxon>Eubacteriaceae</taxon>
        <taxon>Eubacterium</taxon>
    </lineage>
</organism>
<dbReference type="EC" id="2.1.1.171" evidence="3"/>
<evidence type="ECO:0000313" key="4">
    <source>
        <dbReference type="Proteomes" id="UP000823877"/>
    </source>
</evidence>
<dbReference type="InterPro" id="IPR002052">
    <property type="entry name" value="DNA_methylase_N6_adenine_CS"/>
</dbReference>